<sequence length="475" mass="51398">MKKISLFIALLLVVQFLKVDAQGVWTNENPTAFTYGFGITSGTYNATTTAKSAVSTSTVANFLPSPSSGFARVYTGNSNNGGFELTGSSSLTLTASNGTPPSSTNKMSVYNINGAETIASYFFTISFNGTDASTGALTFAIGNSANSTENNNIFNDGNNLQGASATGVFTYLRWDMTASNIGFYYRNKSDYSPQTINSVTFTKTGGPYNVEVYANNHASAAGEYTRNSTQYQVASGKFHIWVNDIRIGGDFDATTEVTRGLALNSFLLQGIRSTAGTLAPINISNVSIKHTIGGTLPVTFVDFTAIKNSNSAFLKWQTSSEKDNEYFQVLRKTEISNGFEVIAKVVGKLNSTELNHYSYTDFNPAVGNNYYQIGQVDRDGKTSIFEEVASVSFELGTEIKFSKVGDVINIAASSITEGDGSVMITDLSGKKVLNQKIRYQKQINSYDYNLTNMPAGVYVARIVMGDKSKSFKFIK</sequence>
<dbReference type="AlphaFoldDB" id="A0A285ZUH1"/>
<organism evidence="3 4">
    <name type="scientific">Pedobacter xixiisoli</name>
    <dbReference type="NCBI Taxonomy" id="1476464"/>
    <lineage>
        <taxon>Bacteria</taxon>
        <taxon>Pseudomonadati</taxon>
        <taxon>Bacteroidota</taxon>
        <taxon>Sphingobacteriia</taxon>
        <taxon>Sphingobacteriales</taxon>
        <taxon>Sphingobacteriaceae</taxon>
        <taxon>Pedobacter</taxon>
    </lineage>
</organism>
<feature type="chain" id="PRO_5012854842" evidence="1">
    <location>
        <begin position="22"/>
        <end position="475"/>
    </location>
</feature>
<evidence type="ECO:0000313" key="3">
    <source>
        <dbReference type="EMBL" id="SOD13305.1"/>
    </source>
</evidence>
<dbReference type="OrthoDB" id="749310at2"/>
<dbReference type="InterPro" id="IPR026444">
    <property type="entry name" value="Secre_tail"/>
</dbReference>
<keyword evidence="4" id="KW-1185">Reference proteome</keyword>
<dbReference type="NCBIfam" id="TIGR04183">
    <property type="entry name" value="Por_Secre_tail"/>
    <property type="match status" value="1"/>
</dbReference>
<feature type="signal peptide" evidence="1">
    <location>
        <begin position="1"/>
        <end position="21"/>
    </location>
</feature>
<dbReference type="Pfam" id="PF18962">
    <property type="entry name" value="Por_Secre_tail"/>
    <property type="match status" value="1"/>
</dbReference>
<protein>
    <submittedName>
        <fullName evidence="3">Por secretion system C-terminal sorting domain-containing protein</fullName>
    </submittedName>
</protein>
<feature type="domain" description="Secretion system C-terminal sorting" evidence="2">
    <location>
        <begin position="406"/>
        <end position="474"/>
    </location>
</feature>
<evidence type="ECO:0000313" key="4">
    <source>
        <dbReference type="Proteomes" id="UP000219281"/>
    </source>
</evidence>
<dbReference type="Gene3D" id="2.60.40.10">
    <property type="entry name" value="Immunoglobulins"/>
    <property type="match status" value="1"/>
</dbReference>
<dbReference type="Proteomes" id="UP000219281">
    <property type="component" value="Unassembled WGS sequence"/>
</dbReference>
<dbReference type="EMBL" id="OCMT01000001">
    <property type="protein sequence ID" value="SOD13305.1"/>
    <property type="molecule type" value="Genomic_DNA"/>
</dbReference>
<keyword evidence="1" id="KW-0732">Signal</keyword>
<dbReference type="InterPro" id="IPR013783">
    <property type="entry name" value="Ig-like_fold"/>
</dbReference>
<evidence type="ECO:0000259" key="2">
    <source>
        <dbReference type="Pfam" id="PF18962"/>
    </source>
</evidence>
<name>A0A285ZUH1_9SPHI</name>
<dbReference type="RefSeq" id="WP_097129591.1">
    <property type="nucleotide sequence ID" value="NZ_OCMT01000001.1"/>
</dbReference>
<evidence type="ECO:0000256" key="1">
    <source>
        <dbReference type="SAM" id="SignalP"/>
    </source>
</evidence>
<reference evidence="4" key="1">
    <citation type="submission" date="2017-09" db="EMBL/GenBank/DDBJ databases">
        <authorList>
            <person name="Varghese N."/>
            <person name="Submissions S."/>
        </authorList>
    </citation>
    <scope>NUCLEOTIDE SEQUENCE [LARGE SCALE GENOMIC DNA]</scope>
    <source>
        <strain evidence="4">CGMCC 1.12803</strain>
    </source>
</reference>
<accession>A0A285ZUH1</accession>
<gene>
    <name evidence="3" type="ORF">SAMN06297358_1132</name>
</gene>
<proteinExistence type="predicted"/>